<dbReference type="VEuPathDB" id="FungiDB:BO97DRAFT_476892"/>
<name>A0A395I1V1_ASPHC</name>
<keyword evidence="2" id="KW-1185">Reference proteome</keyword>
<sequence length="286" mass="33338">MLLSRTQKGEGIYLMPRSARRKYKVISKAKVPGAKNNKQQRMAGLFILGGIIVHSFRYPEHNIRKTDPIQGKFDFSFGINTYRLFESDFRVPFSSLARGSKSKKPLPQNTAVVMFYTEDWPTMVGRNFTPLGIPRGLTAWRPYLHQIFPADEGFETDLVMTSGDNQAAYYTLSVHKREGRNTNHKFMAVLDAEPGWDMDYQYQDHDIIISRINREMQHMKVTLPHGSSYGVGVISGDSIWLCRYDPKRERARRCNVPGRETYHLHIIIHKDIIQSWFRKVKFYWDQ</sequence>
<evidence type="ECO:0000313" key="2">
    <source>
        <dbReference type="Proteomes" id="UP000248961"/>
    </source>
</evidence>
<dbReference type="Proteomes" id="UP000248961">
    <property type="component" value="Unassembled WGS sequence"/>
</dbReference>
<dbReference type="OrthoDB" id="4378272at2759"/>
<gene>
    <name evidence="1" type="ORF">BO97DRAFT_476892</name>
</gene>
<dbReference type="AlphaFoldDB" id="A0A395I1V1"/>
<dbReference type="GeneID" id="37204802"/>
<organism evidence="1 2">
    <name type="scientific">Aspergillus homomorphus (strain CBS 101889)</name>
    <dbReference type="NCBI Taxonomy" id="1450537"/>
    <lineage>
        <taxon>Eukaryota</taxon>
        <taxon>Fungi</taxon>
        <taxon>Dikarya</taxon>
        <taxon>Ascomycota</taxon>
        <taxon>Pezizomycotina</taxon>
        <taxon>Eurotiomycetes</taxon>
        <taxon>Eurotiomycetidae</taxon>
        <taxon>Eurotiales</taxon>
        <taxon>Aspergillaceae</taxon>
        <taxon>Aspergillus</taxon>
        <taxon>Aspergillus subgen. Circumdati</taxon>
    </lineage>
</organism>
<reference evidence="1 2" key="1">
    <citation type="submission" date="2018-02" db="EMBL/GenBank/DDBJ databases">
        <title>The genomes of Aspergillus section Nigri reveals drivers in fungal speciation.</title>
        <authorList>
            <consortium name="DOE Joint Genome Institute"/>
            <person name="Vesth T.C."/>
            <person name="Nybo J."/>
            <person name="Theobald S."/>
            <person name="Brandl J."/>
            <person name="Frisvad J.C."/>
            <person name="Nielsen K.F."/>
            <person name="Lyhne E.K."/>
            <person name="Kogle M.E."/>
            <person name="Kuo A."/>
            <person name="Riley R."/>
            <person name="Clum A."/>
            <person name="Nolan M."/>
            <person name="Lipzen A."/>
            <person name="Salamov A."/>
            <person name="Henrissat B."/>
            <person name="Wiebenga A."/>
            <person name="De vries R.P."/>
            <person name="Grigoriev I.V."/>
            <person name="Mortensen U.H."/>
            <person name="Andersen M.R."/>
            <person name="Baker S.E."/>
        </authorList>
    </citation>
    <scope>NUCLEOTIDE SEQUENCE [LARGE SCALE GENOMIC DNA]</scope>
    <source>
        <strain evidence="1 2">CBS 101889</strain>
    </source>
</reference>
<accession>A0A395I1V1</accession>
<proteinExistence type="predicted"/>
<dbReference type="EMBL" id="KZ824276">
    <property type="protein sequence ID" value="RAL14172.1"/>
    <property type="molecule type" value="Genomic_DNA"/>
</dbReference>
<evidence type="ECO:0000313" key="1">
    <source>
        <dbReference type="EMBL" id="RAL14172.1"/>
    </source>
</evidence>
<protein>
    <submittedName>
        <fullName evidence="1">Uncharacterized protein</fullName>
    </submittedName>
</protein>
<dbReference type="RefSeq" id="XP_025553326.1">
    <property type="nucleotide sequence ID" value="XM_025700513.1"/>
</dbReference>